<reference evidence="8 9" key="1">
    <citation type="submission" date="2012-03" db="EMBL/GenBank/DDBJ databases">
        <title>The Genome Sequence of Bartonella washoensis Sb944nv.</title>
        <authorList>
            <consortium name="The Broad Institute Genome Sequencing Platform"/>
            <consortium name="The Broad Institute Genome Sequencing Center for Infectious Disease"/>
            <person name="Feldgarden M."/>
            <person name="Kirby J."/>
            <person name="Kosoy M."/>
            <person name="Birtles R."/>
            <person name="Probert W.S."/>
            <person name="Chiaraviglio L."/>
            <person name="Young S.K."/>
            <person name="Zeng Q."/>
            <person name="Gargeya S."/>
            <person name="Fitzgerald M."/>
            <person name="Haas B."/>
            <person name="Abouelleil A."/>
            <person name="Alvarado L."/>
            <person name="Arachchi H.M."/>
            <person name="Berlin A."/>
            <person name="Chapman S.B."/>
            <person name="Gearin G."/>
            <person name="Goldberg J."/>
            <person name="Griggs A."/>
            <person name="Gujja S."/>
            <person name="Hansen M."/>
            <person name="Heiman D."/>
            <person name="Howarth C."/>
            <person name="Larimer J."/>
            <person name="Lui A."/>
            <person name="MacDonald P.J.P."/>
            <person name="McCowen C."/>
            <person name="Montmayeur A."/>
            <person name="Murphy C."/>
            <person name="Neiman D."/>
            <person name="Pearson M."/>
            <person name="Priest M."/>
            <person name="Roberts A."/>
            <person name="Saif S."/>
            <person name="Shea T."/>
            <person name="Sisk P."/>
            <person name="Stolte C."/>
            <person name="Sykes S."/>
            <person name="Wortman J."/>
            <person name="Nusbaum C."/>
            <person name="Birren B."/>
        </authorList>
    </citation>
    <scope>NUCLEOTIDE SEQUENCE [LARGE SCALE GENOMIC DNA]</scope>
    <source>
        <strain evidence="8 9">Sb944nv</strain>
    </source>
</reference>
<keyword evidence="3" id="KW-0540">Nuclease</keyword>
<evidence type="ECO:0000313" key="9">
    <source>
        <dbReference type="Proteomes" id="UP000008947"/>
    </source>
</evidence>
<dbReference type="AlphaFoldDB" id="J0PZ09"/>
<evidence type="ECO:0000256" key="1">
    <source>
        <dbReference type="ARBA" id="ARBA00006620"/>
    </source>
</evidence>
<dbReference type="eggNOG" id="COG1724">
    <property type="taxonomic scope" value="Bacteria"/>
</dbReference>
<keyword evidence="5" id="KW-0378">Hydrolase</keyword>
<comment type="caution">
    <text evidence="8">The sequence shown here is derived from an EMBL/GenBank/DDBJ whole genome shotgun (WGS) entry which is preliminary data.</text>
</comment>
<evidence type="ECO:0000256" key="7">
    <source>
        <dbReference type="ARBA" id="ARBA00023016"/>
    </source>
</evidence>
<dbReference type="Proteomes" id="UP000008947">
    <property type="component" value="Unassembled WGS sequence"/>
</dbReference>
<sequence length="99" mass="11429">MILCFFIFLPKYGVSKDVFYFPQCNIFVALKHFRCYVIIMNSQELKRYLIKHGCSFTSGKGGHLLVKRGFKKSVLPMHGTRKELGTGLVQKILKDLDLK</sequence>
<keyword evidence="7" id="KW-0346">Stress response</keyword>
<dbReference type="InterPro" id="IPR012933">
    <property type="entry name" value="HicA_mRNA_interferase"/>
</dbReference>
<dbReference type="HOGENOM" id="CLU_2462834_0_0_5"/>
<keyword evidence="9" id="KW-1185">Reference proteome</keyword>
<keyword evidence="2" id="KW-1277">Toxin-antitoxin system</keyword>
<comment type="similarity">
    <text evidence="1">Belongs to the HicA mRNA interferase family.</text>
</comment>
<dbReference type="InterPro" id="IPR038570">
    <property type="entry name" value="HicA_sf"/>
</dbReference>
<dbReference type="Gene3D" id="3.30.920.30">
    <property type="entry name" value="Hypothetical protein"/>
    <property type="match status" value="1"/>
</dbReference>
<dbReference type="PATRIC" id="fig|1094563.3.peg.1582"/>
<name>J0PZ09_9HYPH</name>
<evidence type="ECO:0000256" key="5">
    <source>
        <dbReference type="ARBA" id="ARBA00022801"/>
    </source>
</evidence>
<protein>
    <recommendedName>
        <fullName evidence="10">YcfA-like protein</fullName>
    </recommendedName>
</protein>
<dbReference type="GO" id="GO:0003729">
    <property type="term" value="F:mRNA binding"/>
    <property type="evidence" value="ECO:0007669"/>
    <property type="project" value="InterPro"/>
</dbReference>
<evidence type="ECO:0008006" key="10">
    <source>
        <dbReference type="Google" id="ProtNLM"/>
    </source>
</evidence>
<evidence type="ECO:0000256" key="4">
    <source>
        <dbReference type="ARBA" id="ARBA00022759"/>
    </source>
</evidence>
<evidence type="ECO:0000256" key="2">
    <source>
        <dbReference type="ARBA" id="ARBA00022649"/>
    </source>
</evidence>
<organism evidence="8 9">
    <name type="scientific">Candidatus Bartonella washoeensis Sb944nv</name>
    <dbReference type="NCBI Taxonomy" id="1094563"/>
    <lineage>
        <taxon>Bacteria</taxon>
        <taxon>Pseudomonadati</taxon>
        <taxon>Pseudomonadota</taxon>
        <taxon>Alphaproteobacteria</taxon>
        <taxon>Hyphomicrobiales</taxon>
        <taxon>Bartonellaceae</taxon>
        <taxon>Bartonella</taxon>
    </lineage>
</organism>
<dbReference type="SUPFAM" id="SSF54786">
    <property type="entry name" value="YcfA/nrd intein domain"/>
    <property type="match status" value="1"/>
</dbReference>
<evidence type="ECO:0000256" key="3">
    <source>
        <dbReference type="ARBA" id="ARBA00022722"/>
    </source>
</evidence>
<dbReference type="GO" id="GO:0004519">
    <property type="term" value="F:endonuclease activity"/>
    <property type="evidence" value="ECO:0007669"/>
    <property type="project" value="UniProtKB-KW"/>
</dbReference>
<dbReference type="GO" id="GO:0016787">
    <property type="term" value="F:hydrolase activity"/>
    <property type="evidence" value="ECO:0007669"/>
    <property type="project" value="UniProtKB-KW"/>
</dbReference>
<keyword evidence="4" id="KW-0255">Endonuclease</keyword>
<gene>
    <name evidence="8" type="ORF">MCQ_01349</name>
</gene>
<proteinExistence type="inferred from homology"/>
<dbReference type="EMBL" id="AILU01000038">
    <property type="protein sequence ID" value="EJF77906.1"/>
    <property type="molecule type" value="Genomic_DNA"/>
</dbReference>
<dbReference type="Pfam" id="PF07927">
    <property type="entry name" value="HicA_toxin"/>
    <property type="match status" value="1"/>
</dbReference>
<evidence type="ECO:0000313" key="8">
    <source>
        <dbReference type="EMBL" id="EJF77906.1"/>
    </source>
</evidence>
<evidence type="ECO:0000256" key="6">
    <source>
        <dbReference type="ARBA" id="ARBA00022884"/>
    </source>
</evidence>
<accession>J0PZ09</accession>
<keyword evidence="6" id="KW-0694">RNA-binding</keyword>